<protein>
    <submittedName>
        <fullName evidence="2">Alpha beta hydrolase</fullName>
    </submittedName>
</protein>
<dbReference type="Pfam" id="PF12697">
    <property type="entry name" value="Abhydrolase_6"/>
    <property type="match status" value="1"/>
</dbReference>
<dbReference type="PANTHER" id="PTHR46438">
    <property type="entry name" value="ALPHA/BETA-HYDROLASES SUPERFAMILY PROTEIN"/>
    <property type="match status" value="1"/>
</dbReference>
<feature type="domain" description="AB hydrolase-1" evidence="1">
    <location>
        <begin position="2"/>
        <end position="294"/>
    </location>
</feature>
<evidence type="ECO:0000313" key="2">
    <source>
        <dbReference type="EMBL" id="KAF6001850.1"/>
    </source>
</evidence>
<gene>
    <name evidence="2" type="primary">ABHD6_1</name>
    <name evidence="2" type="ORF">F1559_000107</name>
</gene>
<dbReference type="InterPro" id="IPR029058">
    <property type="entry name" value="AB_hydrolase_fold"/>
</dbReference>
<dbReference type="Proteomes" id="UP000530660">
    <property type="component" value="Unassembled WGS sequence"/>
</dbReference>
<proteinExistence type="predicted"/>
<keyword evidence="2" id="KW-0378">Hydrolase</keyword>
<dbReference type="Gene3D" id="3.40.50.1820">
    <property type="entry name" value="alpha/beta hydrolase"/>
    <property type="match status" value="1"/>
</dbReference>
<name>A0A7J7IGH5_9RHOD</name>
<reference evidence="2 3" key="1">
    <citation type="journal article" date="2020" name="J. Phycol.">
        <title>Comparative genome analysis reveals Cyanidiococcus gen. nov., a new extremophilic red algal genus sister to Cyanidioschyzon (Cyanidioschyzonaceae, Rhodophyta).</title>
        <authorList>
            <person name="Liu S.-L."/>
            <person name="Chiang Y.-R."/>
            <person name="Yoon H.S."/>
            <person name="Fu H.-Y."/>
        </authorList>
    </citation>
    <scope>NUCLEOTIDE SEQUENCE [LARGE SCALE GENOMIC DNA]</scope>
    <source>
        <strain evidence="2 3">THAL066</strain>
    </source>
</reference>
<dbReference type="EMBL" id="VWRR01000012">
    <property type="protein sequence ID" value="KAF6001850.1"/>
    <property type="molecule type" value="Genomic_DNA"/>
</dbReference>
<keyword evidence="3" id="KW-1185">Reference proteome</keyword>
<dbReference type="SUPFAM" id="SSF53474">
    <property type="entry name" value="alpha/beta-Hydrolases"/>
    <property type="match status" value="1"/>
</dbReference>
<dbReference type="InterPro" id="IPR000639">
    <property type="entry name" value="Epox_hydrolase-like"/>
</dbReference>
<sequence>MICIHGFGAGAFHWQKMMTRISRAGCDVFALDLLGFGDADMPLPSDGSSLQPYSFQYTFENWSEQILHFMKEVLPSETKRKHARKRDVVLVANSIGCVVALQTAYSAFVRYANREVDDAFSIRGVMCLNPSLRQLHFRKRRGFSRWTTPLSLRVLRFRPLARVFFDWVRRPETLRRLLSSAYAVSGAEAAEVVTSDLVERIRAPSMRAGALEVFLAFTSYDRGPLAEELVEQIREVAARERLKAPKVWVLWGERDPWESCTVGRALFANNPSVDRFVELKSLGHCPHDQDPDTVMRYLHEFVASLESYVGRTRDVQPEPFDIDADSP</sequence>
<dbReference type="OrthoDB" id="408373at2759"/>
<evidence type="ECO:0000313" key="3">
    <source>
        <dbReference type="Proteomes" id="UP000530660"/>
    </source>
</evidence>
<dbReference type="GO" id="GO:0016787">
    <property type="term" value="F:hydrolase activity"/>
    <property type="evidence" value="ECO:0007669"/>
    <property type="project" value="UniProtKB-KW"/>
</dbReference>
<dbReference type="PRINTS" id="PR00412">
    <property type="entry name" value="EPOXHYDRLASE"/>
</dbReference>
<dbReference type="AlphaFoldDB" id="A0A7J7IGH5"/>
<dbReference type="InterPro" id="IPR000073">
    <property type="entry name" value="AB_hydrolase_1"/>
</dbReference>
<accession>A0A7J7IGH5</accession>
<comment type="caution">
    <text evidence="2">The sequence shown here is derived from an EMBL/GenBank/DDBJ whole genome shotgun (WGS) entry which is preliminary data.</text>
</comment>
<organism evidence="2 3">
    <name type="scientific">Cyanidiococcus yangmingshanensis</name>
    <dbReference type="NCBI Taxonomy" id="2690220"/>
    <lineage>
        <taxon>Eukaryota</taxon>
        <taxon>Rhodophyta</taxon>
        <taxon>Bangiophyceae</taxon>
        <taxon>Cyanidiales</taxon>
        <taxon>Cyanidiaceae</taxon>
        <taxon>Cyanidiococcus</taxon>
    </lineage>
</organism>
<evidence type="ECO:0000259" key="1">
    <source>
        <dbReference type="Pfam" id="PF12697"/>
    </source>
</evidence>
<dbReference type="PANTHER" id="PTHR46438:SF12">
    <property type="entry name" value="ALPHA_BETA-HYDROLASES SUPERFAMILY PROTEIN"/>
    <property type="match status" value="1"/>
</dbReference>